<dbReference type="AlphaFoldDB" id="A0A0G4PPA7"/>
<protein>
    <submittedName>
        <fullName evidence="1">Str. FM013</fullName>
    </submittedName>
</protein>
<gene>
    <name evidence="1" type="ORF">PCAMFM013_S026g000085</name>
</gene>
<evidence type="ECO:0000313" key="2">
    <source>
        <dbReference type="Proteomes" id="UP000053732"/>
    </source>
</evidence>
<proteinExistence type="predicted"/>
<keyword evidence="2" id="KW-1185">Reference proteome</keyword>
<name>A0A0G4PPA7_PENC3</name>
<dbReference type="EMBL" id="HG793159">
    <property type="protein sequence ID" value="CRL28220.1"/>
    <property type="molecule type" value="Genomic_DNA"/>
</dbReference>
<dbReference type="Proteomes" id="UP000053732">
    <property type="component" value="Unassembled WGS sequence"/>
</dbReference>
<reference evidence="1 2" key="1">
    <citation type="journal article" date="2014" name="Nat. Commun.">
        <title>Multiple recent horizontal transfers of a large genomic region in cheese making fungi.</title>
        <authorList>
            <person name="Cheeseman K."/>
            <person name="Ropars J."/>
            <person name="Renault P."/>
            <person name="Dupont J."/>
            <person name="Gouzy J."/>
            <person name="Branca A."/>
            <person name="Abraham A.L."/>
            <person name="Ceppi M."/>
            <person name="Conseiller E."/>
            <person name="Debuchy R."/>
            <person name="Malagnac F."/>
            <person name="Goarin A."/>
            <person name="Silar P."/>
            <person name="Lacoste S."/>
            <person name="Sallet E."/>
            <person name="Bensimon A."/>
            <person name="Giraud T."/>
            <person name="Brygoo Y."/>
        </authorList>
    </citation>
    <scope>NUCLEOTIDE SEQUENCE [LARGE SCALE GENOMIC DNA]</scope>
    <source>
        <strain evidence="2">FM 013</strain>
    </source>
</reference>
<evidence type="ECO:0000313" key="1">
    <source>
        <dbReference type="EMBL" id="CRL28220.1"/>
    </source>
</evidence>
<accession>A0A0G4PPA7</accession>
<organism evidence="1 2">
    <name type="scientific">Penicillium camemberti (strain FM 013)</name>
    <dbReference type="NCBI Taxonomy" id="1429867"/>
    <lineage>
        <taxon>Eukaryota</taxon>
        <taxon>Fungi</taxon>
        <taxon>Dikarya</taxon>
        <taxon>Ascomycota</taxon>
        <taxon>Pezizomycotina</taxon>
        <taxon>Eurotiomycetes</taxon>
        <taxon>Eurotiomycetidae</taxon>
        <taxon>Eurotiales</taxon>
        <taxon>Aspergillaceae</taxon>
        <taxon>Penicillium</taxon>
    </lineage>
</organism>
<sequence>MVVWGSVGFVGFYGSEGYVDWLSPAPSIPQLLFAPVFDARPLISRLIAIVLSAWGRCPWSVLACMRHAVGVIGPLSSEDQSFGLSTILICCYAFPAEARPYCLIGVN</sequence>